<feature type="chain" id="PRO_5002479173" evidence="1">
    <location>
        <begin position="19"/>
        <end position="142"/>
    </location>
</feature>
<dbReference type="EMBL" id="LACD01000012">
    <property type="protein sequence ID" value="KJZ44747.1"/>
    <property type="molecule type" value="Genomic_DNA"/>
</dbReference>
<gene>
    <name evidence="2" type="ORF">VC34_11865</name>
</gene>
<dbReference type="AlphaFoldDB" id="A0A0F4TMW7"/>
<dbReference type="PROSITE" id="PS51257">
    <property type="entry name" value="PROKAR_LIPOPROTEIN"/>
    <property type="match status" value="1"/>
</dbReference>
<dbReference type="Proteomes" id="UP000033500">
    <property type="component" value="Unassembled WGS sequence"/>
</dbReference>
<reference evidence="2 3" key="1">
    <citation type="submission" date="2015-03" db="EMBL/GenBank/DDBJ databases">
        <title>Comparative genomics of Pseudomonas insights into diversity of traits involved in vanlence and defense.</title>
        <authorList>
            <person name="Qin Y."/>
        </authorList>
    </citation>
    <scope>NUCLEOTIDE SEQUENCE [LARGE SCALE GENOMIC DNA]</scope>
    <source>
        <strain evidence="2 3">C3</strain>
    </source>
</reference>
<feature type="signal peptide" evidence="1">
    <location>
        <begin position="1"/>
        <end position="18"/>
    </location>
</feature>
<keyword evidence="1" id="KW-0732">Signal</keyword>
<comment type="caution">
    <text evidence="2">The sequence shown here is derived from an EMBL/GenBank/DDBJ whole genome shotgun (WGS) entry which is preliminary data.</text>
</comment>
<evidence type="ECO:0000313" key="3">
    <source>
        <dbReference type="Proteomes" id="UP000033500"/>
    </source>
</evidence>
<proteinExistence type="predicted"/>
<protein>
    <submittedName>
        <fullName evidence="2">Prophage PssSM-02</fullName>
    </submittedName>
</protein>
<evidence type="ECO:0000313" key="2">
    <source>
        <dbReference type="EMBL" id="KJZ44747.1"/>
    </source>
</evidence>
<evidence type="ECO:0000256" key="1">
    <source>
        <dbReference type="SAM" id="SignalP"/>
    </source>
</evidence>
<dbReference type="PATRIC" id="fig|294.131.peg.436"/>
<name>A0A0F4TMW7_PSEFL</name>
<sequence length="142" mass="14909">MRRIIATGALLLALGGCATSPMQVSEARPVPANQMYAFKSQGSKDPGRLTILRDDGLVGSGCDVVFYIDGQRAAKIGPGQKASFVLPGGEVNLGTGLAESGLCAGVAIKTVAANIKSGKEVIYRISWDTQDFYLGPYVEYGH</sequence>
<organism evidence="2 3">
    <name type="scientific">Pseudomonas fluorescens</name>
    <dbReference type="NCBI Taxonomy" id="294"/>
    <lineage>
        <taxon>Bacteria</taxon>
        <taxon>Pseudomonadati</taxon>
        <taxon>Pseudomonadota</taxon>
        <taxon>Gammaproteobacteria</taxon>
        <taxon>Pseudomonadales</taxon>
        <taxon>Pseudomonadaceae</taxon>
        <taxon>Pseudomonas</taxon>
    </lineage>
</organism>
<accession>A0A0F4TMW7</accession>